<name>A0A2R6NH79_9APHY</name>
<evidence type="ECO:0000256" key="1">
    <source>
        <dbReference type="SAM" id="MobiDB-lite"/>
    </source>
</evidence>
<feature type="compositionally biased region" description="Acidic residues" evidence="1">
    <location>
        <begin position="108"/>
        <end position="132"/>
    </location>
</feature>
<dbReference type="Proteomes" id="UP000186601">
    <property type="component" value="Unassembled WGS sequence"/>
</dbReference>
<dbReference type="OrthoDB" id="2803722at2759"/>
<organism evidence="2 3">
    <name type="scientific">Hermanssonia centrifuga</name>
    <dbReference type="NCBI Taxonomy" id="98765"/>
    <lineage>
        <taxon>Eukaryota</taxon>
        <taxon>Fungi</taxon>
        <taxon>Dikarya</taxon>
        <taxon>Basidiomycota</taxon>
        <taxon>Agaricomycotina</taxon>
        <taxon>Agaricomycetes</taxon>
        <taxon>Polyporales</taxon>
        <taxon>Meruliaceae</taxon>
        <taxon>Hermanssonia</taxon>
    </lineage>
</organism>
<sequence>MFANTDKYYHRTLSPLLLDRTYHLQEYFPENTVKQHTPEWLCEPPLSFDDVLRPPSYLIASLHHALNDFSWDHDQQPPAYEQTIGASSSSGGEFTPRPPSPERRSIWEDWDSDGEADPESGSEGANDADDERDAQGSVDDAGLDNREDSEDVFSELDLEESDDSDCETLLDTPLPGLTPAFGIRNQRCEVEQQENSRPPYIPPPAYHLLHLHHLLENDSQSKVDPYSDLASCLSALDPQLLLTPFTAFGEACYHAAIRGDSSPPTLRPFSRAVSPQPTASTSSASSSSLVTPRHAEPHAFESQEKCPPLAERGDESDGEDEILRSPIQAFVSPPLVWDGRGEENRRNTNELVISDFARCLSPVSMSLLLSQDDPPGNENIYRKMRIAPHTASTDVASLFLHTPVPVRTQDSVQCFPTRPTPPRDRTVVGSVRGLLLRSLNFNRA</sequence>
<proteinExistence type="predicted"/>
<accession>A0A2R6NH79</accession>
<protein>
    <submittedName>
        <fullName evidence="2">Uncharacterized protein</fullName>
    </submittedName>
</protein>
<keyword evidence="3" id="KW-1185">Reference proteome</keyword>
<comment type="caution">
    <text evidence="2">The sequence shown here is derived from an EMBL/GenBank/DDBJ whole genome shotgun (WGS) entry which is preliminary data.</text>
</comment>
<dbReference type="EMBL" id="MLYV02001247">
    <property type="protein sequence ID" value="PSR71709.1"/>
    <property type="molecule type" value="Genomic_DNA"/>
</dbReference>
<reference evidence="2 3" key="1">
    <citation type="submission" date="2018-02" db="EMBL/GenBank/DDBJ databases">
        <title>Genome sequence of the basidiomycete white-rot fungus Phlebia centrifuga.</title>
        <authorList>
            <person name="Granchi Z."/>
            <person name="Peng M."/>
            <person name="de Vries R.P."/>
            <person name="Hilden K."/>
            <person name="Makela M.R."/>
            <person name="Grigoriev I."/>
            <person name="Riley R."/>
        </authorList>
    </citation>
    <scope>NUCLEOTIDE SEQUENCE [LARGE SCALE GENOMIC DNA]</scope>
    <source>
        <strain evidence="2 3">FBCC195</strain>
    </source>
</reference>
<evidence type="ECO:0000313" key="2">
    <source>
        <dbReference type="EMBL" id="PSR71709.1"/>
    </source>
</evidence>
<evidence type="ECO:0000313" key="3">
    <source>
        <dbReference type="Proteomes" id="UP000186601"/>
    </source>
</evidence>
<feature type="compositionally biased region" description="Low complexity" evidence="1">
    <location>
        <begin position="278"/>
        <end position="288"/>
    </location>
</feature>
<feature type="compositionally biased region" description="Basic and acidic residues" evidence="1">
    <location>
        <begin position="293"/>
        <end position="304"/>
    </location>
</feature>
<gene>
    <name evidence="2" type="ORF">PHLCEN_2v12413</name>
</gene>
<feature type="region of interest" description="Disordered" evidence="1">
    <location>
        <begin position="73"/>
        <end position="148"/>
    </location>
</feature>
<feature type="region of interest" description="Disordered" evidence="1">
    <location>
        <begin position="266"/>
        <end position="320"/>
    </location>
</feature>
<dbReference type="AlphaFoldDB" id="A0A2R6NH79"/>